<reference evidence="1" key="1">
    <citation type="journal article" date="2021" name="Microb. Physiol.">
        <title>Proteogenomic Insights into the Physiology of Marine, Sulfate-Reducing, Filamentous Desulfonema limicola and Desulfonema magnum.</title>
        <authorList>
            <person name="Schnaars V."/>
            <person name="Wohlbrand L."/>
            <person name="Scheve S."/>
            <person name="Hinrichs C."/>
            <person name="Reinhardt R."/>
            <person name="Rabus R."/>
        </authorList>
    </citation>
    <scope>NUCLEOTIDE SEQUENCE</scope>
    <source>
        <strain evidence="1">4be13</strain>
    </source>
</reference>
<protein>
    <submittedName>
        <fullName evidence="1">Uncharacterized protein</fullName>
    </submittedName>
</protein>
<dbReference type="KEGG" id="dmm:dnm_064730"/>
<dbReference type="AlphaFoldDB" id="A0A975BRK2"/>
<accession>A0A975BRK2</accession>
<evidence type="ECO:0000313" key="1">
    <source>
        <dbReference type="EMBL" id="QTA90412.1"/>
    </source>
</evidence>
<dbReference type="Proteomes" id="UP000663722">
    <property type="component" value="Chromosome"/>
</dbReference>
<organism evidence="1 2">
    <name type="scientific">Desulfonema magnum</name>
    <dbReference type="NCBI Taxonomy" id="45655"/>
    <lineage>
        <taxon>Bacteria</taxon>
        <taxon>Pseudomonadati</taxon>
        <taxon>Thermodesulfobacteriota</taxon>
        <taxon>Desulfobacteria</taxon>
        <taxon>Desulfobacterales</taxon>
        <taxon>Desulfococcaceae</taxon>
        <taxon>Desulfonema</taxon>
    </lineage>
</organism>
<evidence type="ECO:0000313" key="2">
    <source>
        <dbReference type="Proteomes" id="UP000663722"/>
    </source>
</evidence>
<name>A0A975BRK2_9BACT</name>
<proteinExistence type="predicted"/>
<dbReference type="EMBL" id="CP061800">
    <property type="protein sequence ID" value="QTA90412.1"/>
    <property type="molecule type" value="Genomic_DNA"/>
</dbReference>
<keyword evidence="2" id="KW-1185">Reference proteome</keyword>
<gene>
    <name evidence="1" type="ORF">dnm_064730</name>
</gene>
<sequence length="49" mass="5706">MERDFGRPSKHGVRTDTRNLYVMMGREARGGRREVGGERCQMRRAIPDL</sequence>